<evidence type="ECO:0000256" key="1">
    <source>
        <dbReference type="ARBA" id="ARBA00023239"/>
    </source>
</evidence>
<organism evidence="4 5">
    <name type="scientific">Ricinus communis</name>
    <name type="common">Castor bean</name>
    <dbReference type="NCBI Taxonomy" id="3988"/>
    <lineage>
        <taxon>Eukaryota</taxon>
        <taxon>Viridiplantae</taxon>
        <taxon>Streptophyta</taxon>
        <taxon>Embryophyta</taxon>
        <taxon>Tracheophyta</taxon>
        <taxon>Spermatophyta</taxon>
        <taxon>Magnoliopsida</taxon>
        <taxon>eudicotyledons</taxon>
        <taxon>Gunneridae</taxon>
        <taxon>Pentapetalae</taxon>
        <taxon>rosids</taxon>
        <taxon>fabids</taxon>
        <taxon>Malpighiales</taxon>
        <taxon>Euphorbiaceae</taxon>
        <taxon>Acalyphoideae</taxon>
        <taxon>Acalypheae</taxon>
        <taxon>Ricinus</taxon>
    </lineage>
</organism>
<keyword evidence="2" id="KW-0210">Decarboxylase</keyword>
<evidence type="ECO:0000256" key="2">
    <source>
        <dbReference type="RuleBase" id="RU366045"/>
    </source>
</evidence>
<dbReference type="PANTHER" id="PTHR21240:SF28">
    <property type="entry name" value="ISO-OROTATE DECARBOXYLASE (EUROFUNG)"/>
    <property type="match status" value="1"/>
</dbReference>
<dbReference type="Gene3D" id="3.20.20.140">
    <property type="entry name" value="Metal-dependent hydrolases"/>
    <property type="match status" value="1"/>
</dbReference>
<dbReference type="AlphaFoldDB" id="B9TMZ1"/>
<evidence type="ECO:0000313" key="5">
    <source>
        <dbReference type="Proteomes" id="UP000008311"/>
    </source>
</evidence>
<comment type="similarity">
    <text evidence="2">Belongs to the metallo-dependent hydrolases superfamily.</text>
</comment>
<gene>
    <name evidence="4" type="ORF">RCOM_2149570</name>
</gene>
<dbReference type="PANTHER" id="PTHR21240">
    <property type="entry name" value="2-AMINO-3-CARBOXYLMUCONATE-6-SEMIALDEHYDE DECARBOXYLASE"/>
    <property type="match status" value="1"/>
</dbReference>
<protein>
    <recommendedName>
        <fullName evidence="3">Amidohydrolase-related domain-containing protein</fullName>
    </recommendedName>
</protein>
<sequence>MFVPMVIGKLWDPEATAKEVHRCAKKGARALVWTENPHGFGLPTYWTDHWDPVWRAAQEADMPVCMHIGTGNGVNMPSPGAPDTLYIALSYTNAMSASINLAMSPVCRKFDKLKLVFSEGGVGWLPAAMERADFQWVKHGAWTKLTGTLPSEIIRRNMYFCMIQEPWGFRTPSVREAIGEDHIFWECDFPHADTPWPNTQDAAKEMFDGVDPVAVEKATYQNAEKVFNWKMADLNAAV</sequence>
<dbReference type="Pfam" id="PF04909">
    <property type="entry name" value="Amidohydro_2"/>
    <property type="match status" value="1"/>
</dbReference>
<keyword evidence="5" id="KW-1185">Reference proteome</keyword>
<dbReference type="InterPro" id="IPR032465">
    <property type="entry name" value="ACMSD"/>
</dbReference>
<evidence type="ECO:0000313" key="4">
    <source>
        <dbReference type="EMBL" id="EEF22773.1"/>
    </source>
</evidence>
<dbReference type="SUPFAM" id="SSF51556">
    <property type="entry name" value="Metallo-dependent hydrolases"/>
    <property type="match status" value="1"/>
</dbReference>
<proteinExistence type="inferred from homology"/>
<accession>B9TMZ1</accession>
<evidence type="ECO:0000259" key="3">
    <source>
        <dbReference type="Pfam" id="PF04909"/>
    </source>
</evidence>
<dbReference type="InterPro" id="IPR032466">
    <property type="entry name" value="Metal_Hydrolase"/>
</dbReference>
<dbReference type="InterPro" id="IPR006680">
    <property type="entry name" value="Amidohydro-rel"/>
</dbReference>
<dbReference type="InParanoid" id="B9TMZ1"/>
<keyword evidence="1 2" id="KW-0456">Lyase</keyword>
<dbReference type="EMBL" id="EQ990670">
    <property type="protein sequence ID" value="EEF22773.1"/>
    <property type="molecule type" value="Genomic_DNA"/>
</dbReference>
<feature type="domain" description="Amidohydrolase-related" evidence="3">
    <location>
        <begin position="12"/>
        <end position="228"/>
    </location>
</feature>
<dbReference type="STRING" id="3988.B9TMZ1"/>
<reference evidence="5" key="1">
    <citation type="journal article" date="2010" name="Nat. Biotechnol.">
        <title>Draft genome sequence of the oilseed species Ricinus communis.</title>
        <authorList>
            <person name="Chan A.P."/>
            <person name="Crabtree J."/>
            <person name="Zhao Q."/>
            <person name="Lorenzi H."/>
            <person name="Orvis J."/>
            <person name="Puiu D."/>
            <person name="Melake-Berhan A."/>
            <person name="Jones K.M."/>
            <person name="Redman J."/>
            <person name="Chen G."/>
            <person name="Cahoon E.B."/>
            <person name="Gedil M."/>
            <person name="Stanke M."/>
            <person name="Haas B.J."/>
            <person name="Wortman J.R."/>
            <person name="Fraser-Liggett C.M."/>
            <person name="Ravel J."/>
            <person name="Rabinowicz P.D."/>
        </authorList>
    </citation>
    <scope>NUCLEOTIDE SEQUENCE [LARGE SCALE GENOMIC DNA]</scope>
    <source>
        <strain evidence="5">cv. Hale</strain>
    </source>
</reference>
<dbReference type="GO" id="GO:0016831">
    <property type="term" value="F:carboxy-lyase activity"/>
    <property type="evidence" value="ECO:0007669"/>
    <property type="project" value="UniProtKB-KW"/>
</dbReference>
<name>B9TMZ1_RICCO</name>
<dbReference type="Proteomes" id="UP000008311">
    <property type="component" value="Unassembled WGS sequence"/>
</dbReference>
<dbReference type="GO" id="GO:0016787">
    <property type="term" value="F:hydrolase activity"/>
    <property type="evidence" value="ECO:0007669"/>
    <property type="project" value="InterPro"/>
</dbReference>